<accession>D5V1D1</accession>
<gene>
    <name evidence="6" type="ordered locus">Arnit_2443</name>
</gene>
<evidence type="ECO:0000259" key="5">
    <source>
        <dbReference type="PROSITE" id="PS50111"/>
    </source>
</evidence>
<protein>
    <submittedName>
        <fullName evidence="6">Methyl-accepting chemotaxis sensory transducer</fullName>
    </submittedName>
</protein>
<evidence type="ECO:0000313" key="6">
    <source>
        <dbReference type="EMBL" id="ADG94093.1"/>
    </source>
</evidence>
<dbReference type="InterPro" id="IPR004089">
    <property type="entry name" value="MCPsignal_dom"/>
</dbReference>
<evidence type="ECO:0000256" key="1">
    <source>
        <dbReference type="ARBA" id="ARBA00023224"/>
    </source>
</evidence>
<dbReference type="InterPro" id="IPR025991">
    <property type="entry name" value="Chemoreceptor_zinc-bind_dom"/>
</dbReference>
<dbReference type="GO" id="GO:0007165">
    <property type="term" value="P:signal transduction"/>
    <property type="evidence" value="ECO:0007669"/>
    <property type="project" value="UniProtKB-KW"/>
</dbReference>
<feature type="coiled-coil region" evidence="4">
    <location>
        <begin position="6"/>
        <end position="62"/>
    </location>
</feature>
<dbReference type="eggNOG" id="COG0840">
    <property type="taxonomic scope" value="Bacteria"/>
</dbReference>
<dbReference type="KEGG" id="ant:Arnit_2443"/>
<dbReference type="PRINTS" id="PR00260">
    <property type="entry name" value="CHEMTRNSDUCR"/>
</dbReference>
<keyword evidence="7" id="KW-1185">Reference proteome</keyword>
<name>D5V1D1_ARCNC</name>
<dbReference type="GO" id="GO:0004888">
    <property type="term" value="F:transmembrane signaling receptor activity"/>
    <property type="evidence" value="ECO:0007669"/>
    <property type="project" value="InterPro"/>
</dbReference>
<dbReference type="InterPro" id="IPR004090">
    <property type="entry name" value="Chemotax_Me-accpt_rcpt"/>
</dbReference>
<dbReference type="GO" id="GO:0006935">
    <property type="term" value="P:chemotaxis"/>
    <property type="evidence" value="ECO:0007669"/>
    <property type="project" value="InterPro"/>
</dbReference>
<dbReference type="SUPFAM" id="SSF58104">
    <property type="entry name" value="Methyl-accepting chemotaxis protein (MCP) signaling domain"/>
    <property type="match status" value="1"/>
</dbReference>
<keyword evidence="1 3" id="KW-0807">Transducer</keyword>
<dbReference type="SMART" id="SM00283">
    <property type="entry name" value="MA"/>
    <property type="match status" value="1"/>
</dbReference>
<feature type="domain" description="Methyl-accepting transducer" evidence="5">
    <location>
        <begin position="176"/>
        <end position="334"/>
    </location>
</feature>
<dbReference type="AlphaFoldDB" id="D5V1D1"/>
<dbReference type="Pfam" id="PF00015">
    <property type="entry name" value="MCPsignal"/>
    <property type="match status" value="1"/>
</dbReference>
<dbReference type="PROSITE" id="PS50111">
    <property type="entry name" value="CHEMOTAXIS_TRANSDUC_2"/>
    <property type="match status" value="1"/>
</dbReference>
<evidence type="ECO:0000256" key="2">
    <source>
        <dbReference type="ARBA" id="ARBA00029447"/>
    </source>
</evidence>
<reference evidence="6 7" key="1">
    <citation type="journal article" date="2010" name="Stand. Genomic Sci.">
        <title>Complete genome sequence of Arcobacter nitrofigilis type strain (CI).</title>
        <authorList>
            <person name="Pati A."/>
            <person name="Gronow S."/>
            <person name="Lapidus A."/>
            <person name="Copeland A."/>
            <person name="Glavina Del Rio T."/>
            <person name="Nolan M."/>
            <person name="Lucas S."/>
            <person name="Tice H."/>
            <person name="Cheng J.F."/>
            <person name="Han C."/>
            <person name="Chertkov O."/>
            <person name="Bruce D."/>
            <person name="Tapia R."/>
            <person name="Goodwin L."/>
            <person name="Pitluck S."/>
            <person name="Liolios K."/>
            <person name="Ivanova N."/>
            <person name="Mavromatis K."/>
            <person name="Chen A."/>
            <person name="Palaniappan K."/>
            <person name="Land M."/>
            <person name="Hauser L."/>
            <person name="Chang Y.J."/>
            <person name="Jeffries C.D."/>
            <person name="Detter J.C."/>
            <person name="Rohde M."/>
            <person name="Goker M."/>
            <person name="Bristow J."/>
            <person name="Eisen J.A."/>
            <person name="Markowitz V."/>
            <person name="Hugenholtz P."/>
            <person name="Klenk H.P."/>
            <person name="Kyrpides N.C."/>
        </authorList>
    </citation>
    <scope>NUCLEOTIDE SEQUENCE [LARGE SCALE GENOMIC DNA]</scope>
    <source>
        <strain evidence="7">ATCC 33309 / DSM 7299 / CCUG 15893 / LMG 7604 / NCTC 12251 / CI</strain>
    </source>
</reference>
<dbReference type="Pfam" id="PF13682">
    <property type="entry name" value="CZB"/>
    <property type="match status" value="1"/>
</dbReference>
<dbReference type="EMBL" id="CP001999">
    <property type="protein sequence ID" value="ADG94093.1"/>
    <property type="molecule type" value="Genomic_DNA"/>
</dbReference>
<dbReference type="Gene3D" id="6.10.250.3200">
    <property type="match status" value="1"/>
</dbReference>
<dbReference type="OrthoDB" id="9765597at2"/>
<keyword evidence="4" id="KW-0175">Coiled coil</keyword>
<dbReference type="GO" id="GO:0016020">
    <property type="term" value="C:membrane"/>
    <property type="evidence" value="ECO:0007669"/>
    <property type="project" value="InterPro"/>
</dbReference>
<evidence type="ECO:0000313" key="7">
    <source>
        <dbReference type="Proteomes" id="UP000000939"/>
    </source>
</evidence>
<dbReference type="Gene3D" id="1.20.120.30">
    <property type="entry name" value="Aspartate receptor, ligand-binding domain"/>
    <property type="match status" value="1"/>
</dbReference>
<organism evidence="6 7">
    <name type="scientific">Arcobacter nitrofigilis (strain ATCC 33309 / DSM 7299 / CCUG 15893 / LMG 7604 / NCTC 12251 / CI)</name>
    <name type="common">Campylobacter nitrofigilis</name>
    <dbReference type="NCBI Taxonomy" id="572480"/>
    <lineage>
        <taxon>Bacteria</taxon>
        <taxon>Pseudomonadati</taxon>
        <taxon>Campylobacterota</taxon>
        <taxon>Epsilonproteobacteria</taxon>
        <taxon>Campylobacterales</taxon>
        <taxon>Arcobacteraceae</taxon>
        <taxon>Arcobacter</taxon>
    </lineage>
</organism>
<dbReference type="RefSeq" id="WP_013136238.1">
    <property type="nucleotide sequence ID" value="NC_014166.1"/>
</dbReference>
<comment type="similarity">
    <text evidence="2">Belongs to the methyl-accepting chemotaxis (MCP) protein family.</text>
</comment>
<evidence type="ECO:0000256" key="4">
    <source>
        <dbReference type="SAM" id="Coils"/>
    </source>
</evidence>
<dbReference type="HOGENOM" id="CLU_000445_21_0_7"/>
<proteinExistence type="inferred from homology"/>
<dbReference type="PANTHER" id="PTHR32089">
    <property type="entry name" value="METHYL-ACCEPTING CHEMOTAXIS PROTEIN MCPB"/>
    <property type="match status" value="1"/>
</dbReference>
<dbReference type="Proteomes" id="UP000000939">
    <property type="component" value="Chromosome"/>
</dbReference>
<dbReference type="PANTHER" id="PTHR32089:SF112">
    <property type="entry name" value="LYSOZYME-LIKE PROTEIN-RELATED"/>
    <property type="match status" value="1"/>
</dbReference>
<evidence type="ECO:0000256" key="3">
    <source>
        <dbReference type="PROSITE-ProRule" id="PRU00284"/>
    </source>
</evidence>
<sequence>MFFGNCKEKDSEIAKLKEEIKILKEELKSEKLNQNESELKSEARYKKEIKEIKEELEIFKNISKSSFEEGLVAFDKNKSEIFKNERASSHIMDSSAILNAIKENKSTVILGDCEAKITLQSFDNVDVVILTKVSIKDAENSSILKYNGENISNALTSTQEVYVSLLDDLDSMMTESKDTAKGSLSGLNLTESIVKDTGFIQEHIQSENTMVHNLVENSKNISSVITMIEAIAFQTNILSLNAAVEAATAGEAGKGFAVVAGEVRNLATRSAEAAKEIKKVVDLIQNESLNIKNSSDKIAKSVDETKTRVDELIKLMNSFEKNSSRSVFEVESISNKIFINLAKLDHIIYKNNLYKLLFGEPNNFNGVDHHNCRLGKWYETGLGKTEFSFVHSYKQLEPYHKAVHDNANALATECSSKDEICTTEIIENRVHKIEKASEGVFEFLDRILSEKNHHLMNEAAKELFENKLKG</sequence>
<dbReference type="STRING" id="572480.Arnit_2443"/>